<feature type="compositionally biased region" description="Basic and acidic residues" evidence="1">
    <location>
        <begin position="125"/>
        <end position="138"/>
    </location>
</feature>
<organism evidence="3 4">
    <name type="scientific">Mycena belliarum</name>
    <dbReference type="NCBI Taxonomy" id="1033014"/>
    <lineage>
        <taxon>Eukaryota</taxon>
        <taxon>Fungi</taxon>
        <taxon>Dikarya</taxon>
        <taxon>Basidiomycota</taxon>
        <taxon>Agaricomycotina</taxon>
        <taxon>Agaricomycetes</taxon>
        <taxon>Agaricomycetidae</taxon>
        <taxon>Agaricales</taxon>
        <taxon>Marasmiineae</taxon>
        <taxon>Mycenaceae</taxon>
        <taxon>Mycena</taxon>
    </lineage>
</organism>
<accession>A0AAD6UJV1</accession>
<evidence type="ECO:0000313" key="4">
    <source>
        <dbReference type="Proteomes" id="UP001222325"/>
    </source>
</evidence>
<gene>
    <name evidence="3" type="ORF">B0H15DRAFT_942979</name>
</gene>
<dbReference type="EMBL" id="JARJCN010000002">
    <property type="protein sequence ID" value="KAJ7103559.1"/>
    <property type="molecule type" value="Genomic_DNA"/>
</dbReference>
<dbReference type="AlphaFoldDB" id="A0AAD6UJV1"/>
<sequence length="327" mass="35828">MTSTITDAPESTLAKPSFVSVVVNGKTSFTAPPLVTVLSTSTEPNGSFVTFTHVVANPTGFSQAISGGHVSFFRNAGAVAGVFLVVGAIITGIAAFVIFILCRQRRRRRERHRRWLISINRPRPGADESQHTFEDHRTAPSPPMRSVLRNWDITTVPHEDESGSGLGLYEVPLTRHSELHANEKHDERYDGIDRNEIGLAITTNHSRPSLAQSSPSIYPPSLPPANDDHISEEAHTQPQRYSDVSVAPPRPRRSHLRDGPPNAQLITPPSSVSSHSPVSEFAGPFGFAQKDDELSHSPLQLTDIMQRRTLLDVRLRSHNSAASTLRG</sequence>
<feature type="region of interest" description="Disordered" evidence="1">
    <location>
        <begin position="125"/>
        <end position="145"/>
    </location>
</feature>
<feature type="region of interest" description="Disordered" evidence="1">
    <location>
        <begin position="204"/>
        <end position="278"/>
    </location>
</feature>
<proteinExistence type="predicted"/>
<dbReference type="Proteomes" id="UP001222325">
    <property type="component" value="Unassembled WGS sequence"/>
</dbReference>
<keyword evidence="2" id="KW-0472">Membrane</keyword>
<comment type="caution">
    <text evidence="3">The sequence shown here is derived from an EMBL/GenBank/DDBJ whole genome shotgun (WGS) entry which is preliminary data.</text>
</comment>
<reference evidence="3" key="1">
    <citation type="submission" date="2023-03" db="EMBL/GenBank/DDBJ databases">
        <title>Massive genome expansion in bonnet fungi (Mycena s.s.) driven by repeated elements and novel gene families across ecological guilds.</title>
        <authorList>
            <consortium name="Lawrence Berkeley National Laboratory"/>
            <person name="Harder C.B."/>
            <person name="Miyauchi S."/>
            <person name="Viragh M."/>
            <person name="Kuo A."/>
            <person name="Thoen E."/>
            <person name="Andreopoulos B."/>
            <person name="Lu D."/>
            <person name="Skrede I."/>
            <person name="Drula E."/>
            <person name="Henrissat B."/>
            <person name="Morin E."/>
            <person name="Kohler A."/>
            <person name="Barry K."/>
            <person name="LaButti K."/>
            <person name="Morin E."/>
            <person name="Salamov A."/>
            <person name="Lipzen A."/>
            <person name="Mereny Z."/>
            <person name="Hegedus B."/>
            <person name="Baldrian P."/>
            <person name="Stursova M."/>
            <person name="Weitz H."/>
            <person name="Taylor A."/>
            <person name="Grigoriev I.V."/>
            <person name="Nagy L.G."/>
            <person name="Martin F."/>
            <person name="Kauserud H."/>
        </authorList>
    </citation>
    <scope>NUCLEOTIDE SEQUENCE</scope>
    <source>
        <strain evidence="3">CBHHK173m</strain>
    </source>
</reference>
<feature type="compositionally biased region" description="Basic and acidic residues" evidence="1">
    <location>
        <begin position="226"/>
        <end position="235"/>
    </location>
</feature>
<evidence type="ECO:0000256" key="2">
    <source>
        <dbReference type="SAM" id="Phobius"/>
    </source>
</evidence>
<feature type="compositionally biased region" description="Low complexity" evidence="1">
    <location>
        <begin position="268"/>
        <end position="278"/>
    </location>
</feature>
<evidence type="ECO:0000313" key="3">
    <source>
        <dbReference type="EMBL" id="KAJ7103559.1"/>
    </source>
</evidence>
<keyword evidence="4" id="KW-1185">Reference proteome</keyword>
<feature type="transmembrane region" description="Helical" evidence="2">
    <location>
        <begin position="78"/>
        <end position="102"/>
    </location>
</feature>
<keyword evidence="2" id="KW-0812">Transmembrane</keyword>
<evidence type="ECO:0000256" key="1">
    <source>
        <dbReference type="SAM" id="MobiDB-lite"/>
    </source>
</evidence>
<keyword evidence="2" id="KW-1133">Transmembrane helix</keyword>
<name>A0AAD6UJV1_9AGAR</name>
<protein>
    <submittedName>
        <fullName evidence="3">Uncharacterized protein</fullName>
    </submittedName>
</protein>